<dbReference type="PROSITE" id="PS50887">
    <property type="entry name" value="GGDEF"/>
    <property type="match status" value="1"/>
</dbReference>
<reference evidence="4 5" key="1">
    <citation type="submission" date="2018-07" db="EMBL/GenBank/DDBJ databases">
        <title>Genomic Encyclopedia of Type Strains, Phase IV (KMG-IV): sequencing the most valuable type-strain genomes for metagenomic binning, comparative biology and taxonomic classification.</title>
        <authorList>
            <person name="Goeker M."/>
        </authorList>
    </citation>
    <scope>NUCLEOTIDE SEQUENCE [LARGE SCALE GENOMIC DNA]</scope>
    <source>
        <strain evidence="4 5">DSM 44290</strain>
    </source>
</reference>
<dbReference type="SMART" id="SM00267">
    <property type="entry name" value="GGDEF"/>
    <property type="match status" value="1"/>
</dbReference>
<dbReference type="InterPro" id="IPR043128">
    <property type="entry name" value="Rev_trsase/Diguanyl_cyclase"/>
</dbReference>
<sequence>MGSYELAVRWADVLDGVVAPTLTRTQIEALLAGLGEELLECLRGTVGIDAARLAASTLVAVNYRDEAAVSRSVAFICRDMVAQLCPTGTEPDYERVRDRAITVAAEFAAGFTASLRIAALSEQEATVAAALAAVERAQAQRQLSEARFGAIFAGASVGIGTIDVTTGTVVDVNVALADMLGVPVTQIPGRTVADVLGVENIGHAYAQFEQLLLGNIDRFRIETNHARPDGTRTIIDLSMSAVHDTEGRVRFLVGVAVDITERKALSDRLWHDAHHDNLTGLANRVLFFDRLSRATPPIGLCYLDLDGFKEVNDQHGHTVGDQVLAIVAGRLRAAAAPEGLVARLGGDEFIVLIENCTGEGQLMELSARLLAGLTDPILIAGQHISVGASIGTTLVDRRPDAVDVLMQTLDSAMYRNKSARHRPHRQSRLSAPQPGAAGA</sequence>
<dbReference type="RefSeq" id="WP_067990653.1">
    <property type="nucleotide sequence ID" value="NZ_QQBC01000001.1"/>
</dbReference>
<dbReference type="AlphaFoldDB" id="A0A370IDW9"/>
<evidence type="ECO:0000313" key="4">
    <source>
        <dbReference type="EMBL" id="RDI68907.1"/>
    </source>
</evidence>
<dbReference type="InterPro" id="IPR001610">
    <property type="entry name" value="PAC"/>
</dbReference>
<gene>
    <name evidence="4" type="ORF">DFR76_101443</name>
</gene>
<comment type="caution">
    <text evidence="4">The sequence shown here is derived from an EMBL/GenBank/DDBJ whole genome shotgun (WGS) entry which is preliminary data.</text>
</comment>
<dbReference type="InterPro" id="IPR000160">
    <property type="entry name" value="GGDEF_dom"/>
</dbReference>
<dbReference type="PANTHER" id="PTHR44757:SF2">
    <property type="entry name" value="BIOFILM ARCHITECTURE MAINTENANCE PROTEIN MBAA"/>
    <property type="match status" value="1"/>
</dbReference>
<dbReference type="InterPro" id="IPR035965">
    <property type="entry name" value="PAS-like_dom_sf"/>
</dbReference>
<feature type="compositionally biased region" description="Basic residues" evidence="1">
    <location>
        <begin position="417"/>
        <end position="427"/>
    </location>
</feature>
<dbReference type="InterPro" id="IPR052155">
    <property type="entry name" value="Biofilm_reg_signaling"/>
</dbReference>
<dbReference type="NCBIfam" id="TIGR00254">
    <property type="entry name" value="GGDEF"/>
    <property type="match status" value="1"/>
</dbReference>
<dbReference type="Pfam" id="PF00990">
    <property type="entry name" value="GGDEF"/>
    <property type="match status" value="1"/>
</dbReference>
<dbReference type="SMART" id="SM00091">
    <property type="entry name" value="PAS"/>
    <property type="match status" value="1"/>
</dbReference>
<organism evidence="4 5">
    <name type="scientific">Nocardia pseudobrasiliensis</name>
    <dbReference type="NCBI Taxonomy" id="45979"/>
    <lineage>
        <taxon>Bacteria</taxon>
        <taxon>Bacillati</taxon>
        <taxon>Actinomycetota</taxon>
        <taxon>Actinomycetes</taxon>
        <taxon>Mycobacteriales</taxon>
        <taxon>Nocardiaceae</taxon>
        <taxon>Nocardia</taxon>
    </lineage>
</organism>
<dbReference type="STRING" id="1210086.GCA_001613105_00296"/>
<dbReference type="InterPro" id="IPR000700">
    <property type="entry name" value="PAS-assoc_C"/>
</dbReference>
<dbReference type="Gene3D" id="3.30.450.20">
    <property type="entry name" value="PAS domain"/>
    <property type="match status" value="1"/>
</dbReference>
<dbReference type="SMART" id="SM00086">
    <property type="entry name" value="PAC"/>
    <property type="match status" value="1"/>
</dbReference>
<protein>
    <submittedName>
        <fullName evidence="4">PAS domain S-box-containing protein/diguanylate cyclase (GGDEF)-like protein</fullName>
    </submittedName>
</protein>
<keyword evidence="5" id="KW-1185">Reference proteome</keyword>
<accession>A0A370IDW9</accession>
<dbReference type="InterPro" id="IPR029787">
    <property type="entry name" value="Nucleotide_cyclase"/>
</dbReference>
<dbReference type="CDD" id="cd01949">
    <property type="entry name" value="GGDEF"/>
    <property type="match status" value="1"/>
</dbReference>
<evidence type="ECO:0000313" key="5">
    <source>
        <dbReference type="Proteomes" id="UP000254869"/>
    </source>
</evidence>
<dbReference type="CDD" id="cd00130">
    <property type="entry name" value="PAS"/>
    <property type="match status" value="1"/>
</dbReference>
<dbReference type="InterPro" id="IPR000014">
    <property type="entry name" value="PAS"/>
</dbReference>
<dbReference type="Gene3D" id="3.30.70.270">
    <property type="match status" value="1"/>
</dbReference>
<evidence type="ECO:0000256" key="1">
    <source>
        <dbReference type="SAM" id="MobiDB-lite"/>
    </source>
</evidence>
<proteinExistence type="predicted"/>
<dbReference type="SUPFAM" id="SSF55073">
    <property type="entry name" value="Nucleotide cyclase"/>
    <property type="match status" value="1"/>
</dbReference>
<dbReference type="Proteomes" id="UP000254869">
    <property type="component" value="Unassembled WGS sequence"/>
</dbReference>
<dbReference type="PROSITE" id="PS50113">
    <property type="entry name" value="PAC"/>
    <property type="match status" value="1"/>
</dbReference>
<name>A0A370IDW9_9NOCA</name>
<evidence type="ECO:0000259" key="3">
    <source>
        <dbReference type="PROSITE" id="PS50887"/>
    </source>
</evidence>
<dbReference type="NCBIfam" id="TIGR00229">
    <property type="entry name" value="sensory_box"/>
    <property type="match status" value="1"/>
</dbReference>
<feature type="domain" description="PAC" evidence="2">
    <location>
        <begin position="219"/>
        <end position="271"/>
    </location>
</feature>
<feature type="region of interest" description="Disordered" evidence="1">
    <location>
        <begin position="415"/>
        <end position="439"/>
    </location>
</feature>
<dbReference type="PANTHER" id="PTHR44757">
    <property type="entry name" value="DIGUANYLATE CYCLASE DGCP"/>
    <property type="match status" value="1"/>
</dbReference>
<dbReference type="SUPFAM" id="SSF55785">
    <property type="entry name" value="PYP-like sensor domain (PAS domain)"/>
    <property type="match status" value="1"/>
</dbReference>
<dbReference type="Pfam" id="PF13426">
    <property type="entry name" value="PAS_9"/>
    <property type="match status" value="1"/>
</dbReference>
<dbReference type="EMBL" id="QQBC01000001">
    <property type="protein sequence ID" value="RDI68907.1"/>
    <property type="molecule type" value="Genomic_DNA"/>
</dbReference>
<evidence type="ECO:0000259" key="2">
    <source>
        <dbReference type="PROSITE" id="PS50113"/>
    </source>
</evidence>
<feature type="domain" description="GGDEF" evidence="3">
    <location>
        <begin position="296"/>
        <end position="431"/>
    </location>
</feature>